<evidence type="ECO:0000259" key="1">
    <source>
        <dbReference type="Pfam" id="PF13439"/>
    </source>
</evidence>
<dbReference type="Gene3D" id="3.40.50.2000">
    <property type="entry name" value="Glycogen Phosphorylase B"/>
    <property type="match status" value="2"/>
</dbReference>
<keyword evidence="2" id="KW-0808">Transferase</keyword>
<dbReference type="EMBL" id="AP025943">
    <property type="protein sequence ID" value="BDL43469.1"/>
    <property type="molecule type" value="Genomic_DNA"/>
</dbReference>
<sequence>MPLHQCSKVFQVSHSVSSSSAPYRLNDALARNISGLESVLLLRRKKEIKGIEIKRSAPRRTADALRRHAADAVKSLFPDRRKDLPFSLNVFGMGFDLSQMEQADLIHLHWIGGRTLDFSRLGRIRRPLVHTLHDLFACTAGCHCPLECTGFHEGCRGKCPQLGTPRLFPGLPAWLFDRKKKAFGSIRSLTLVTPSRWLRQQVEKSCMFPGRRIVQIYNPVDTEIFHPAEDRQAKRKQMGINPEAFVIACGATGLFNPVKGGRFIPLILDELHRRGHRNIHLILFGSQEKSPNFPYACTSMGFITDARELAALYSTADIFLNPSLQDVLPNVALESISCKTPSVTFRTGGIPEVVLDGLTGLIADQGDVRAMANHCERLMLDRKLLHSLAEEGRKHAERVFSYSVIAERHAKLYEETLREFHARKTENN</sequence>
<gene>
    <name evidence="2" type="ORF">Abiwalacus_10430</name>
</gene>
<dbReference type="Pfam" id="PF13439">
    <property type="entry name" value="Glyco_transf_4"/>
    <property type="match status" value="1"/>
</dbReference>
<dbReference type="Pfam" id="PF13692">
    <property type="entry name" value="Glyco_trans_1_4"/>
    <property type="match status" value="1"/>
</dbReference>
<reference evidence="2" key="1">
    <citation type="submission" date="2022-06" db="EMBL/GenBank/DDBJ databases">
        <title>Akkermansia biwalacus sp. nov., an anaerobic mucin-degrading bacterium isolated from human intestine.</title>
        <authorList>
            <person name="Kobayashi Y."/>
            <person name="Inoue S."/>
            <person name="Kawahara T."/>
            <person name="Kohda N."/>
        </authorList>
    </citation>
    <scope>NUCLEOTIDE SEQUENCE</scope>
    <source>
        <strain evidence="2">WON2089</strain>
    </source>
</reference>
<name>A0ABN6QG10_9BACT</name>
<organism evidence="2 3">
    <name type="scientific">Akkermansia biwaensis</name>
    <dbReference type="NCBI Taxonomy" id="2946555"/>
    <lineage>
        <taxon>Bacteria</taxon>
        <taxon>Pseudomonadati</taxon>
        <taxon>Verrucomicrobiota</taxon>
        <taxon>Verrucomicrobiia</taxon>
        <taxon>Verrucomicrobiales</taxon>
        <taxon>Akkermansiaceae</taxon>
        <taxon>Akkermansia</taxon>
    </lineage>
</organism>
<evidence type="ECO:0000313" key="3">
    <source>
        <dbReference type="Proteomes" id="UP001062263"/>
    </source>
</evidence>
<dbReference type="RefSeq" id="WP_215435536.1">
    <property type="nucleotide sequence ID" value="NZ_AP025943.1"/>
</dbReference>
<dbReference type="InterPro" id="IPR028098">
    <property type="entry name" value="Glyco_trans_4-like_N"/>
</dbReference>
<keyword evidence="3" id="KW-1185">Reference proteome</keyword>
<dbReference type="PANTHER" id="PTHR45947:SF3">
    <property type="entry name" value="SULFOQUINOVOSYL TRANSFERASE SQD2"/>
    <property type="match status" value="1"/>
</dbReference>
<proteinExistence type="predicted"/>
<dbReference type="SUPFAM" id="SSF53756">
    <property type="entry name" value="UDP-Glycosyltransferase/glycogen phosphorylase"/>
    <property type="match status" value="1"/>
</dbReference>
<dbReference type="Proteomes" id="UP001062263">
    <property type="component" value="Chromosome"/>
</dbReference>
<dbReference type="InterPro" id="IPR050194">
    <property type="entry name" value="Glycosyltransferase_grp1"/>
</dbReference>
<evidence type="ECO:0000313" key="2">
    <source>
        <dbReference type="EMBL" id="BDL43469.1"/>
    </source>
</evidence>
<dbReference type="PANTHER" id="PTHR45947">
    <property type="entry name" value="SULFOQUINOVOSYL TRANSFERASE SQD2"/>
    <property type="match status" value="1"/>
</dbReference>
<protein>
    <submittedName>
        <fullName evidence="2">Glycosyl transferase</fullName>
    </submittedName>
</protein>
<feature type="domain" description="Glycosyltransferase subfamily 4-like N-terminal" evidence="1">
    <location>
        <begin position="60"/>
        <end position="223"/>
    </location>
</feature>
<dbReference type="GO" id="GO:0016740">
    <property type="term" value="F:transferase activity"/>
    <property type="evidence" value="ECO:0007669"/>
    <property type="project" value="UniProtKB-KW"/>
</dbReference>
<accession>A0ABN6QG10</accession>